<protein>
    <recommendedName>
        <fullName evidence="6">FAD/NAD(P)-binding domain-containing protein</fullName>
    </recommendedName>
</protein>
<evidence type="ECO:0000256" key="4">
    <source>
        <dbReference type="ARBA" id="ARBA00023002"/>
    </source>
</evidence>
<dbReference type="GO" id="GO:0050660">
    <property type="term" value="F:flavin adenine dinucleotide binding"/>
    <property type="evidence" value="ECO:0007669"/>
    <property type="project" value="TreeGrafter"/>
</dbReference>
<dbReference type="GO" id="GO:0005737">
    <property type="term" value="C:cytoplasm"/>
    <property type="evidence" value="ECO:0007669"/>
    <property type="project" value="TreeGrafter"/>
</dbReference>
<dbReference type="PANTHER" id="PTHR43735:SF3">
    <property type="entry name" value="FERROPTOSIS SUPPRESSOR PROTEIN 1"/>
    <property type="match status" value="1"/>
</dbReference>
<dbReference type="GO" id="GO:0004174">
    <property type="term" value="F:electron-transferring-flavoprotein dehydrogenase activity"/>
    <property type="evidence" value="ECO:0007669"/>
    <property type="project" value="TreeGrafter"/>
</dbReference>
<feature type="transmembrane region" description="Helical" evidence="5">
    <location>
        <begin position="391"/>
        <end position="414"/>
    </location>
</feature>
<dbReference type="PANTHER" id="PTHR43735">
    <property type="entry name" value="APOPTOSIS-INDUCING FACTOR 1"/>
    <property type="match status" value="1"/>
</dbReference>
<comment type="similarity">
    <text evidence="1">Belongs to the FAD-dependent oxidoreductase family.</text>
</comment>
<gene>
    <name evidence="7" type="ORF">INT45_013911</name>
</gene>
<dbReference type="Pfam" id="PF07992">
    <property type="entry name" value="Pyr_redox_2"/>
    <property type="match status" value="1"/>
</dbReference>
<sequence>MTIENIIIVGGGYAGVKIAQTLEKKLVGNNNYRIILIDKKSYFYHIVGGPRSAIEHINNIIPYSHTFKDMKKNAVHQSTVVRLEKNKVYLDKPFENSIELPFAYAVLSTGIRYPTPAKTKALEADTALAEQREIQSLVKKANSILIVGGGPTGIEVAGEIREKYADKKITLIHSQKQLLQTGIPDKPRAQILHKVEKNDIRVILDDVVELSNELIEKSVFVPQEPITTHKGQKLGSVDLVMLLFGSRPETEWLKDTLPLSDNGFVKVKKTLAVDKEGFENVYIAGDIADIKEIKMAMKTQGHSVVVATNIFDATKGKKPSKIYKPNTTFLMGISFGKKQGYIFTPLGALGDWATSKLKGKTLFTDRTWQDMNLTEPTTTNTSKNVLSNEKVFSTTSLTIITILTLGVVVLGIYYTTTTTA</sequence>
<dbReference type="SUPFAM" id="SSF51905">
    <property type="entry name" value="FAD/NAD(P)-binding domain"/>
    <property type="match status" value="2"/>
</dbReference>
<evidence type="ECO:0000259" key="6">
    <source>
        <dbReference type="Pfam" id="PF07992"/>
    </source>
</evidence>
<dbReference type="Proteomes" id="UP000646827">
    <property type="component" value="Unassembled WGS sequence"/>
</dbReference>
<dbReference type="InterPro" id="IPR023753">
    <property type="entry name" value="FAD/NAD-binding_dom"/>
</dbReference>
<keyword evidence="3" id="KW-0274">FAD</keyword>
<dbReference type="PRINTS" id="PR00469">
    <property type="entry name" value="PNDRDTASEII"/>
</dbReference>
<keyword evidence="5" id="KW-0812">Transmembrane</keyword>
<dbReference type="EMBL" id="JAEPRB010000220">
    <property type="protein sequence ID" value="KAG2218603.1"/>
    <property type="molecule type" value="Genomic_DNA"/>
</dbReference>
<dbReference type="Gene3D" id="3.50.50.100">
    <property type="match status" value="1"/>
</dbReference>
<keyword evidence="5" id="KW-1133">Transmembrane helix</keyword>
<dbReference type="AlphaFoldDB" id="A0A8H7VJC4"/>
<evidence type="ECO:0000256" key="5">
    <source>
        <dbReference type="SAM" id="Phobius"/>
    </source>
</evidence>
<accession>A0A8H7VJC4</accession>
<feature type="domain" description="FAD/NAD(P)-binding" evidence="6">
    <location>
        <begin position="5"/>
        <end position="297"/>
    </location>
</feature>
<evidence type="ECO:0000256" key="1">
    <source>
        <dbReference type="ARBA" id="ARBA00006442"/>
    </source>
</evidence>
<evidence type="ECO:0000256" key="2">
    <source>
        <dbReference type="ARBA" id="ARBA00022630"/>
    </source>
</evidence>
<proteinExistence type="inferred from homology"/>
<dbReference type="OrthoDB" id="202203at2759"/>
<reference evidence="7 8" key="1">
    <citation type="submission" date="2020-12" db="EMBL/GenBank/DDBJ databases">
        <title>Metabolic potential, ecology and presence of endohyphal bacteria is reflected in genomic diversity of Mucoromycotina.</title>
        <authorList>
            <person name="Muszewska A."/>
            <person name="Okrasinska A."/>
            <person name="Steczkiewicz K."/>
            <person name="Drgas O."/>
            <person name="Orlowska M."/>
            <person name="Perlinska-Lenart U."/>
            <person name="Aleksandrzak-Piekarczyk T."/>
            <person name="Szatraj K."/>
            <person name="Zielenkiewicz U."/>
            <person name="Pilsyk S."/>
            <person name="Malc E."/>
            <person name="Mieczkowski P."/>
            <person name="Kruszewska J.S."/>
            <person name="Biernat P."/>
            <person name="Pawlowska J."/>
        </authorList>
    </citation>
    <scope>NUCLEOTIDE SEQUENCE [LARGE SCALE GENOMIC DNA]</scope>
    <source>
        <strain evidence="7 8">CBS 142.35</strain>
    </source>
</reference>
<dbReference type="PRINTS" id="PR00368">
    <property type="entry name" value="FADPNR"/>
</dbReference>
<keyword evidence="4" id="KW-0560">Oxidoreductase</keyword>
<evidence type="ECO:0000256" key="3">
    <source>
        <dbReference type="ARBA" id="ARBA00022827"/>
    </source>
</evidence>
<dbReference type="InterPro" id="IPR036188">
    <property type="entry name" value="FAD/NAD-bd_sf"/>
</dbReference>
<evidence type="ECO:0000313" key="7">
    <source>
        <dbReference type="EMBL" id="KAG2218603.1"/>
    </source>
</evidence>
<comment type="caution">
    <text evidence="7">The sequence shown here is derived from an EMBL/GenBank/DDBJ whole genome shotgun (WGS) entry which is preliminary data.</text>
</comment>
<keyword evidence="2" id="KW-0285">Flavoprotein</keyword>
<keyword evidence="8" id="KW-1185">Reference proteome</keyword>
<keyword evidence="5" id="KW-0472">Membrane</keyword>
<evidence type="ECO:0000313" key="8">
    <source>
        <dbReference type="Proteomes" id="UP000646827"/>
    </source>
</evidence>
<name>A0A8H7VJC4_9FUNG</name>
<organism evidence="7 8">
    <name type="scientific">Circinella minor</name>
    <dbReference type="NCBI Taxonomy" id="1195481"/>
    <lineage>
        <taxon>Eukaryota</taxon>
        <taxon>Fungi</taxon>
        <taxon>Fungi incertae sedis</taxon>
        <taxon>Mucoromycota</taxon>
        <taxon>Mucoromycotina</taxon>
        <taxon>Mucoromycetes</taxon>
        <taxon>Mucorales</taxon>
        <taxon>Lichtheimiaceae</taxon>
        <taxon>Circinella</taxon>
    </lineage>
</organism>